<dbReference type="InterPro" id="IPR013783">
    <property type="entry name" value="Ig-like_fold"/>
</dbReference>
<dbReference type="CDD" id="cd00096">
    <property type="entry name" value="Ig"/>
    <property type="match status" value="1"/>
</dbReference>
<dbReference type="Proteomes" id="UP000239532">
    <property type="component" value="Unassembled WGS sequence"/>
</dbReference>
<dbReference type="PANTHER" id="PTHR47566">
    <property type="match status" value="1"/>
</dbReference>
<feature type="chain" id="PRO_5015566441" description="Ig-like domain-containing protein" evidence="3">
    <location>
        <begin position="21"/>
        <end position="1408"/>
    </location>
</feature>
<evidence type="ECO:0000313" key="7">
    <source>
        <dbReference type="Proteomes" id="UP000239532"/>
    </source>
</evidence>
<dbReference type="InterPro" id="IPR036179">
    <property type="entry name" value="Ig-like_dom_sf"/>
</dbReference>
<dbReference type="InterPro" id="IPR032675">
    <property type="entry name" value="LRR_dom_sf"/>
</dbReference>
<dbReference type="InterPro" id="IPR026341">
    <property type="entry name" value="T9SS_type_B"/>
</dbReference>
<dbReference type="PROSITE" id="PS50835">
    <property type="entry name" value="IG_LIKE"/>
    <property type="match status" value="1"/>
</dbReference>
<proteinExistence type="predicted"/>
<keyword evidence="1" id="KW-0433">Leucine-rich repeat</keyword>
<dbReference type="Gene3D" id="3.80.10.10">
    <property type="entry name" value="Ribonuclease Inhibitor"/>
    <property type="match status" value="2"/>
</dbReference>
<dbReference type="PANTHER" id="PTHR47566:SF1">
    <property type="entry name" value="PROTEIN NUD1"/>
    <property type="match status" value="1"/>
</dbReference>
<gene>
    <name evidence="6" type="ORF">BST86_06520</name>
</gene>
<dbReference type="InterPro" id="IPR007110">
    <property type="entry name" value="Ig-like_dom"/>
</dbReference>
<dbReference type="SUPFAM" id="SSF48726">
    <property type="entry name" value="Immunoglobulin"/>
    <property type="match status" value="1"/>
</dbReference>
<feature type="signal peptide" evidence="3">
    <location>
        <begin position="1"/>
        <end position="20"/>
    </location>
</feature>
<dbReference type="OrthoDB" id="9765926at2"/>
<dbReference type="EMBL" id="MQUC01000003">
    <property type="protein sequence ID" value="PRP66777.1"/>
    <property type="molecule type" value="Genomic_DNA"/>
</dbReference>
<dbReference type="SUPFAM" id="SSF52058">
    <property type="entry name" value="L domain-like"/>
    <property type="match status" value="1"/>
</dbReference>
<comment type="caution">
    <text evidence="6">The sequence shown here is derived from an EMBL/GenBank/DDBJ whole genome shotgun (WGS) entry which is preliminary data.</text>
</comment>
<dbReference type="InterPro" id="IPR052574">
    <property type="entry name" value="CDIRP"/>
</dbReference>
<reference evidence="6 7" key="1">
    <citation type="submission" date="2016-11" db="EMBL/GenBank/DDBJ databases">
        <title>Trade-off between light-utilization and light-protection in marine flavobacteria.</title>
        <authorList>
            <person name="Kumagai Y."/>
        </authorList>
    </citation>
    <scope>NUCLEOTIDE SEQUENCE [LARGE SCALE GENOMIC DNA]</scope>
    <source>
        <strain evidence="6 7">JCM 17109</strain>
    </source>
</reference>
<dbReference type="PROSITE" id="PS50853">
    <property type="entry name" value="FN3"/>
    <property type="match status" value="1"/>
</dbReference>
<protein>
    <recommendedName>
        <fullName evidence="8">Ig-like domain-containing protein</fullName>
    </recommendedName>
</protein>
<evidence type="ECO:0008006" key="8">
    <source>
        <dbReference type="Google" id="ProtNLM"/>
    </source>
</evidence>
<keyword evidence="3" id="KW-0732">Signal</keyword>
<dbReference type="Pfam" id="PF13585">
    <property type="entry name" value="CHU_C"/>
    <property type="match status" value="1"/>
</dbReference>
<sequence>MKSLFTLFILISSLGQYVLAQNTSIPDTNFEQTLIDQGYDNVIDGQVPTANISGIRTLSIANQNITDLTGIDDFLALETLNASGNQIASVDLSSNTVLNVVRLSGNQLTSIDLPPSIVQASLDSNEFSSFTAPNLPLLEVLSLSTNQLTSVDPSNYPNLTNLRVARNSLTSLDVSQNIALVNLDISFNTIGSLDLSNNGTLTTLSCNTCGLNSIVLDSNPLLTTVNLANNNLTALDLTNNINLSDLEMGSNPITNIDLSNQVNLTRFRCVLCALTSLDVTNSPLLTFLALERNEITTVDTSQNPLLEWTWIRGNNLVSMNYSNNPAIRSINLSSNELTAFIPPPATNTLTYIALGSNQLNDPNILSSLLTYPNLSIVDLGNNQFAGTVPNLTGLSNLSYYIFSVNRFQFGDFENEHAYYRDNIVPTAFYRNDPQAKVDIEETINANAGDDITMTVTVSGSQNHYEWFKDGNPIATAPDSPNLILNDVTVADEGVYHCQISSDIVTSPNNGQQLILERNDITLVINDILPACTSITLPTDGSNDVSVDTNINWTAVTVATGYLISIGTSAGASDVLASFDNGNATTYNPPTDFEENTTYYVTITPYNAAGNATGCTEISFTTDVALSVPGCTFLTSGNSQEYDGNLTWEPVAEATGYRLNIGTSSGLTDVLDNFDNGSSTIYDPPNNLPQDQELFITIIPYNSVGVAESCGEEQIRTDRLLAPPPCTTIQSPQNGNNAFPVDGIFRWDLIPQQSSTSSLTSYNILLGRTPGGSEILDTIVGAVDFYEFPGELPDLENLYLTIIPYNRDGAAQNCSSINFTTGPSMTPPNCTSVNMPTNGATDVAIDTNISWNPSVTATGYLISIGTSAGASDVLANFDNGNATTYNPPADFQENTTYFVNINPYNGAGMATGCAETSFTTETLLQVPNCTSLIRPLDTEQNVPVDTDIEWNAVNGAEGYIVNIGSQPGTNDLLANFDNGNNVVYDPPADLSASTSFFITIIPYNAAGNATGCIEERFQTVFINNFLSCSTILTPQPNQQNVPVDIDLEWTISTSANGVNVADGYEIRLGTAPGLADVVDTQLLFTPTQYDIPQNLQENTTYYLQIIPFDTAGPVPNCQEITFSTGNTVQPPFCTTINTPADGAINIPIDTDITWNATATATGYLISIGTSAGASDILADFDNGNSTTYNPQTDFDENTTYFVNINPYNSAGMANGCAEITFTTEILPTPPNCTNIIYPSNGAIEISANIDIVWEDVIDATGYFLSLGTQPDSDDILSLIDVGNNSRYQATNLPPNTVIYASITPYNATGNVSNCSNFSFTTFDPRLVIPLFFTPNQDGFNDVWKITDPEQIVVAIQIFDRYGKLLTSYQDSNSGWNGTFNNEPMPSSDYWYLIKLDDGQELKGHFTLKR</sequence>
<keyword evidence="2" id="KW-0677">Repeat</keyword>
<evidence type="ECO:0000259" key="5">
    <source>
        <dbReference type="PROSITE" id="PS50853"/>
    </source>
</evidence>
<evidence type="ECO:0000313" key="6">
    <source>
        <dbReference type="EMBL" id="PRP66777.1"/>
    </source>
</evidence>
<dbReference type="InterPro" id="IPR036116">
    <property type="entry name" value="FN3_sf"/>
</dbReference>
<dbReference type="Pfam" id="PF13927">
    <property type="entry name" value="Ig_3"/>
    <property type="match status" value="1"/>
</dbReference>
<dbReference type="SMART" id="SM00409">
    <property type="entry name" value="IG"/>
    <property type="match status" value="1"/>
</dbReference>
<dbReference type="NCBIfam" id="TIGR04131">
    <property type="entry name" value="Bac_Flav_CTERM"/>
    <property type="match status" value="1"/>
</dbReference>
<dbReference type="InterPro" id="IPR003961">
    <property type="entry name" value="FN3_dom"/>
</dbReference>
<dbReference type="InterPro" id="IPR003599">
    <property type="entry name" value="Ig_sub"/>
</dbReference>
<evidence type="ECO:0000256" key="1">
    <source>
        <dbReference type="ARBA" id="ARBA00022614"/>
    </source>
</evidence>
<accession>A0A2S9WTG9</accession>
<keyword evidence="7" id="KW-1185">Reference proteome</keyword>
<dbReference type="SUPFAM" id="SSF49265">
    <property type="entry name" value="Fibronectin type III"/>
    <property type="match status" value="3"/>
</dbReference>
<evidence type="ECO:0000256" key="3">
    <source>
        <dbReference type="SAM" id="SignalP"/>
    </source>
</evidence>
<evidence type="ECO:0000256" key="2">
    <source>
        <dbReference type="ARBA" id="ARBA00022737"/>
    </source>
</evidence>
<evidence type="ECO:0000259" key="4">
    <source>
        <dbReference type="PROSITE" id="PS50835"/>
    </source>
</evidence>
<organism evidence="6 7">
    <name type="scientific">Nonlabens agnitus</name>
    <dbReference type="NCBI Taxonomy" id="870484"/>
    <lineage>
        <taxon>Bacteria</taxon>
        <taxon>Pseudomonadati</taxon>
        <taxon>Bacteroidota</taxon>
        <taxon>Flavobacteriia</taxon>
        <taxon>Flavobacteriales</taxon>
        <taxon>Flavobacteriaceae</taxon>
        <taxon>Nonlabens</taxon>
    </lineage>
</organism>
<name>A0A2S9WTG9_9FLAO</name>
<dbReference type="RefSeq" id="WP_105982573.1">
    <property type="nucleotide sequence ID" value="NZ_MQUC01000003.1"/>
</dbReference>
<dbReference type="GO" id="GO:0035591">
    <property type="term" value="F:signaling adaptor activity"/>
    <property type="evidence" value="ECO:0007669"/>
    <property type="project" value="TreeGrafter"/>
</dbReference>
<feature type="domain" description="Ig-like" evidence="4">
    <location>
        <begin position="433"/>
        <end position="516"/>
    </location>
</feature>
<feature type="domain" description="Fibronectin type-III" evidence="5">
    <location>
        <begin position="1225"/>
        <end position="1324"/>
    </location>
</feature>
<dbReference type="Gene3D" id="2.60.40.10">
    <property type="entry name" value="Immunoglobulins"/>
    <property type="match status" value="6"/>
</dbReference>